<comment type="similarity">
    <text evidence="1">Belongs to the universal stress protein A family.</text>
</comment>
<evidence type="ECO:0000313" key="3">
    <source>
        <dbReference type="EMBL" id="MDN3573777.1"/>
    </source>
</evidence>
<dbReference type="CDD" id="cd00293">
    <property type="entry name" value="USP-like"/>
    <property type="match status" value="1"/>
</dbReference>
<dbReference type="Proteomes" id="UP001244297">
    <property type="component" value="Unassembled WGS sequence"/>
</dbReference>
<organism evidence="3 4">
    <name type="scientific">Methylobacterium longum</name>
    <dbReference type="NCBI Taxonomy" id="767694"/>
    <lineage>
        <taxon>Bacteria</taxon>
        <taxon>Pseudomonadati</taxon>
        <taxon>Pseudomonadota</taxon>
        <taxon>Alphaproteobacteria</taxon>
        <taxon>Hyphomicrobiales</taxon>
        <taxon>Methylobacteriaceae</taxon>
        <taxon>Methylobacterium</taxon>
    </lineage>
</organism>
<dbReference type="SUPFAM" id="SSF52402">
    <property type="entry name" value="Adenine nucleotide alpha hydrolases-like"/>
    <property type="match status" value="2"/>
</dbReference>
<evidence type="ECO:0000313" key="4">
    <source>
        <dbReference type="Proteomes" id="UP001244297"/>
    </source>
</evidence>
<name>A0ABT8AVT8_9HYPH</name>
<proteinExistence type="inferred from homology"/>
<gene>
    <name evidence="3" type="ORF">QWZ18_24570</name>
</gene>
<comment type="caution">
    <text evidence="3">The sequence shown here is derived from an EMBL/GenBank/DDBJ whole genome shotgun (WGS) entry which is preliminary data.</text>
</comment>
<reference evidence="4" key="1">
    <citation type="journal article" date="2019" name="Int. J. Syst. Evol. Microbiol.">
        <title>The Global Catalogue of Microorganisms (GCM) 10K type strain sequencing project: providing services to taxonomists for standard genome sequencing and annotation.</title>
        <authorList>
            <consortium name="The Broad Institute Genomics Platform"/>
            <consortium name="The Broad Institute Genome Sequencing Center for Infectious Disease"/>
            <person name="Wu L."/>
            <person name="Ma J."/>
        </authorList>
    </citation>
    <scope>NUCLEOTIDE SEQUENCE [LARGE SCALE GENOMIC DNA]</scope>
    <source>
        <strain evidence="4">CECT 7806</strain>
    </source>
</reference>
<dbReference type="EMBL" id="JAUFPT010000083">
    <property type="protein sequence ID" value="MDN3573777.1"/>
    <property type="molecule type" value="Genomic_DNA"/>
</dbReference>
<protein>
    <submittedName>
        <fullName evidence="3">Universal stress protein</fullName>
    </submittedName>
</protein>
<dbReference type="PANTHER" id="PTHR46268">
    <property type="entry name" value="STRESS RESPONSE PROTEIN NHAX"/>
    <property type="match status" value="1"/>
</dbReference>
<sequence>MSYASIMVAVDDGLHATGRVRLAADLAHRLGARIVGAAACRPDYPQGYGETAVPGGMVIEEIRQAALTKLSGVEQVFRNAWCLNDGVEWRSDLDHPVRFLEQQARAADLVVLGRYARNEGVSLGAAVDLGDALMGLGRPLLVVPPGVEHLEAKRIVVGWKNTPQTRRAVSDALPLLSRAEAVQVLQVTDDEDRSEIEDVARYLALHGVNATTRQVAVSASTAAEELQRAAVEADADLIVSGAFGYSRLREWFFGGVTRDLLGEASVCCLMSH</sequence>
<dbReference type="Pfam" id="PF00582">
    <property type="entry name" value="Usp"/>
    <property type="match status" value="1"/>
</dbReference>
<evidence type="ECO:0000259" key="2">
    <source>
        <dbReference type="Pfam" id="PF00582"/>
    </source>
</evidence>
<dbReference type="Gene3D" id="3.40.50.12370">
    <property type="match status" value="1"/>
</dbReference>
<accession>A0ABT8AVT8</accession>
<dbReference type="InterPro" id="IPR006016">
    <property type="entry name" value="UspA"/>
</dbReference>
<evidence type="ECO:0000256" key="1">
    <source>
        <dbReference type="ARBA" id="ARBA00008791"/>
    </source>
</evidence>
<dbReference type="PANTHER" id="PTHR46268:SF15">
    <property type="entry name" value="UNIVERSAL STRESS PROTEIN HP_0031"/>
    <property type="match status" value="1"/>
</dbReference>
<feature type="domain" description="UspA" evidence="2">
    <location>
        <begin position="153"/>
        <end position="270"/>
    </location>
</feature>
<keyword evidence="4" id="KW-1185">Reference proteome</keyword>
<dbReference type="RefSeq" id="WP_238291241.1">
    <property type="nucleotide sequence ID" value="NZ_BPQS01000034.1"/>
</dbReference>